<dbReference type="FunFam" id="3.40.50.720:FF:000084">
    <property type="entry name" value="Short-chain dehydrogenase reductase"/>
    <property type="match status" value="1"/>
</dbReference>
<reference evidence="4 5" key="1">
    <citation type="submission" date="2018-08" db="EMBL/GenBank/DDBJ databases">
        <title>A genome reference for cultivated species of the human gut microbiota.</title>
        <authorList>
            <person name="Zou Y."/>
            <person name="Xue W."/>
            <person name="Luo G."/>
        </authorList>
    </citation>
    <scope>NUCLEOTIDE SEQUENCE [LARGE SCALE GENOMIC DNA]</scope>
    <source>
        <strain evidence="4 5">AF14-49</strain>
    </source>
</reference>
<organism evidence="4 5">
    <name type="scientific">Butyricimonas virosa</name>
    <dbReference type="NCBI Taxonomy" id="544645"/>
    <lineage>
        <taxon>Bacteria</taxon>
        <taxon>Pseudomonadati</taxon>
        <taxon>Bacteroidota</taxon>
        <taxon>Bacteroidia</taxon>
        <taxon>Bacteroidales</taxon>
        <taxon>Odoribacteraceae</taxon>
        <taxon>Butyricimonas</taxon>
    </lineage>
</organism>
<dbReference type="SUPFAM" id="SSF51735">
    <property type="entry name" value="NAD(P)-binding Rossmann-fold domains"/>
    <property type="match status" value="1"/>
</dbReference>
<dbReference type="CDD" id="cd05233">
    <property type="entry name" value="SDR_c"/>
    <property type="match status" value="1"/>
</dbReference>
<dbReference type="InterPro" id="IPR020904">
    <property type="entry name" value="Sc_DH/Rdtase_CS"/>
</dbReference>
<evidence type="ECO:0000256" key="2">
    <source>
        <dbReference type="ARBA" id="ARBA00023002"/>
    </source>
</evidence>
<evidence type="ECO:0000256" key="1">
    <source>
        <dbReference type="ARBA" id="ARBA00006484"/>
    </source>
</evidence>
<evidence type="ECO:0000313" key="5">
    <source>
        <dbReference type="Proteomes" id="UP000283589"/>
    </source>
</evidence>
<dbReference type="PANTHER" id="PTHR42760">
    <property type="entry name" value="SHORT-CHAIN DEHYDROGENASES/REDUCTASES FAMILY MEMBER"/>
    <property type="match status" value="1"/>
</dbReference>
<dbReference type="InterPro" id="IPR057326">
    <property type="entry name" value="KR_dom"/>
</dbReference>
<dbReference type="PANTHER" id="PTHR42760:SF133">
    <property type="entry name" value="3-OXOACYL-[ACYL-CARRIER-PROTEIN] REDUCTASE"/>
    <property type="match status" value="1"/>
</dbReference>
<dbReference type="NCBIfam" id="NF005559">
    <property type="entry name" value="PRK07231.1"/>
    <property type="match status" value="1"/>
</dbReference>
<dbReference type="Gene3D" id="3.40.50.720">
    <property type="entry name" value="NAD(P)-binding Rossmann-like Domain"/>
    <property type="match status" value="1"/>
</dbReference>
<dbReference type="RefSeq" id="WP_118260736.1">
    <property type="nucleotide sequence ID" value="NZ_CALBWO010000036.1"/>
</dbReference>
<sequence length="253" mass="27611">MENVGTKSLENKVCLITGAARGIGRAITEKLAAQGGVVYANDRLVEEMGEWVKECADKYATEIIPVSCDICDFQAVKQMIIQIKKERGHIDVLVNNAGIVTYEYLGMIDFEKLRQMFEVNVIAMINLIQLVSRLMTRQKSGSIINMASIVGVKGAKGQLAYSATKGAVVSVTRSAAKELAEHQIRVNAVAPGMVATDRFLHSIENRFEDKLNSVGFGRYALPEDIADAILFFASDESKYITGQVLGVDGGFIL</sequence>
<feature type="domain" description="Ketoreductase" evidence="3">
    <location>
        <begin position="12"/>
        <end position="202"/>
    </location>
</feature>
<comment type="caution">
    <text evidence="4">The sequence shown here is derived from an EMBL/GenBank/DDBJ whole genome shotgun (WGS) entry which is preliminary data.</text>
</comment>
<dbReference type="GO" id="GO:0016616">
    <property type="term" value="F:oxidoreductase activity, acting on the CH-OH group of donors, NAD or NADP as acceptor"/>
    <property type="evidence" value="ECO:0007669"/>
    <property type="project" value="TreeGrafter"/>
</dbReference>
<gene>
    <name evidence="4" type="ORF">DWW18_12035</name>
</gene>
<evidence type="ECO:0000313" key="4">
    <source>
        <dbReference type="EMBL" id="RGV33072.1"/>
    </source>
</evidence>
<evidence type="ECO:0000259" key="3">
    <source>
        <dbReference type="SMART" id="SM00822"/>
    </source>
</evidence>
<keyword evidence="2" id="KW-0560">Oxidoreductase</keyword>
<dbReference type="Pfam" id="PF13561">
    <property type="entry name" value="adh_short_C2"/>
    <property type="match status" value="1"/>
</dbReference>
<dbReference type="InterPro" id="IPR036291">
    <property type="entry name" value="NAD(P)-bd_dom_sf"/>
</dbReference>
<dbReference type="AlphaFoldDB" id="A0A412WZD3"/>
<dbReference type="PROSITE" id="PS00061">
    <property type="entry name" value="ADH_SHORT"/>
    <property type="match status" value="1"/>
</dbReference>
<proteinExistence type="inferred from homology"/>
<dbReference type="PRINTS" id="PR00080">
    <property type="entry name" value="SDRFAMILY"/>
</dbReference>
<protein>
    <submittedName>
        <fullName evidence="4">SDR family NAD(P)-dependent oxidoreductase</fullName>
    </submittedName>
</protein>
<name>A0A412WZD3_9BACT</name>
<dbReference type="Proteomes" id="UP000283589">
    <property type="component" value="Unassembled WGS sequence"/>
</dbReference>
<comment type="similarity">
    <text evidence="1">Belongs to the short-chain dehydrogenases/reductases (SDR) family.</text>
</comment>
<dbReference type="PRINTS" id="PR00081">
    <property type="entry name" value="GDHRDH"/>
</dbReference>
<dbReference type="EMBL" id="QRZA01000015">
    <property type="protein sequence ID" value="RGV33072.1"/>
    <property type="molecule type" value="Genomic_DNA"/>
</dbReference>
<accession>A0A412WZD3</accession>
<dbReference type="SMART" id="SM00822">
    <property type="entry name" value="PKS_KR"/>
    <property type="match status" value="1"/>
</dbReference>
<dbReference type="InterPro" id="IPR002347">
    <property type="entry name" value="SDR_fam"/>
</dbReference>